<gene>
    <name evidence="2" type="ORF">PCOR1329_LOCUS28774</name>
</gene>
<dbReference type="SUPFAM" id="SSF52833">
    <property type="entry name" value="Thioredoxin-like"/>
    <property type="match status" value="2"/>
</dbReference>
<dbReference type="Gene3D" id="3.40.30.10">
    <property type="entry name" value="Glutaredoxin"/>
    <property type="match status" value="2"/>
</dbReference>
<sequence>MVFVAGERNKALIVVDLGDQAFCPFCKKVKSALDSMGASYEVLELMDSGRQPLVDDVDGVQDYMQELTGARSVPRVFIGGKFVGGADDTIAKKASGELQTLLEGAGALGGAPAPAAAKEPFVLSDEAVAASVAAAEKIKVKVGDPIPAVNLDLGFPPDPFPIADFCKGKKVVLVGLPGAFTPT</sequence>
<protein>
    <recommendedName>
        <fullName evidence="1">Glutaredoxin domain-containing protein</fullName>
    </recommendedName>
</protein>
<dbReference type="PROSITE" id="PS51354">
    <property type="entry name" value="GLUTAREDOXIN_2"/>
    <property type="match status" value="1"/>
</dbReference>
<dbReference type="Pfam" id="PF00462">
    <property type="entry name" value="Glutaredoxin"/>
    <property type="match status" value="1"/>
</dbReference>
<dbReference type="PANTHER" id="PTHR45694:SF18">
    <property type="entry name" value="GLUTAREDOXIN-1-RELATED"/>
    <property type="match status" value="1"/>
</dbReference>
<proteinExistence type="predicted"/>
<keyword evidence="3" id="KW-1185">Reference proteome</keyword>
<comment type="caution">
    <text evidence="2">The sequence shown here is derived from an EMBL/GenBank/DDBJ whole genome shotgun (WGS) entry which is preliminary data.</text>
</comment>
<dbReference type="CDD" id="cd03419">
    <property type="entry name" value="GRX_GRXh_1_2_like"/>
    <property type="match status" value="1"/>
</dbReference>
<name>A0ABN9SDS7_9DINO</name>
<organism evidence="2 3">
    <name type="scientific">Prorocentrum cordatum</name>
    <dbReference type="NCBI Taxonomy" id="2364126"/>
    <lineage>
        <taxon>Eukaryota</taxon>
        <taxon>Sar</taxon>
        <taxon>Alveolata</taxon>
        <taxon>Dinophyceae</taxon>
        <taxon>Prorocentrales</taxon>
        <taxon>Prorocentraceae</taxon>
        <taxon>Prorocentrum</taxon>
    </lineage>
</organism>
<evidence type="ECO:0000313" key="2">
    <source>
        <dbReference type="EMBL" id="CAK0830016.1"/>
    </source>
</evidence>
<feature type="domain" description="Glutaredoxin" evidence="1">
    <location>
        <begin position="22"/>
        <end position="83"/>
    </location>
</feature>
<evidence type="ECO:0000313" key="3">
    <source>
        <dbReference type="Proteomes" id="UP001189429"/>
    </source>
</evidence>
<dbReference type="InterPro" id="IPR036249">
    <property type="entry name" value="Thioredoxin-like_sf"/>
</dbReference>
<accession>A0ABN9SDS7</accession>
<dbReference type="InterPro" id="IPR002109">
    <property type="entry name" value="Glutaredoxin"/>
</dbReference>
<reference evidence="2" key="1">
    <citation type="submission" date="2023-10" db="EMBL/GenBank/DDBJ databases">
        <authorList>
            <person name="Chen Y."/>
            <person name="Shah S."/>
            <person name="Dougan E. K."/>
            <person name="Thang M."/>
            <person name="Chan C."/>
        </authorList>
    </citation>
    <scope>NUCLEOTIDE SEQUENCE [LARGE SCALE GENOMIC DNA]</scope>
</reference>
<evidence type="ECO:0000259" key="1">
    <source>
        <dbReference type="Pfam" id="PF00462"/>
    </source>
</evidence>
<dbReference type="InterPro" id="IPR014025">
    <property type="entry name" value="Glutaredoxin_subgr"/>
</dbReference>
<dbReference type="Proteomes" id="UP001189429">
    <property type="component" value="Unassembled WGS sequence"/>
</dbReference>
<dbReference type="EMBL" id="CAUYUJ010010680">
    <property type="protein sequence ID" value="CAK0830016.1"/>
    <property type="molecule type" value="Genomic_DNA"/>
</dbReference>
<dbReference type="PRINTS" id="PR00160">
    <property type="entry name" value="GLUTAREDOXIN"/>
</dbReference>
<dbReference type="PANTHER" id="PTHR45694">
    <property type="entry name" value="GLUTAREDOXIN 2"/>
    <property type="match status" value="1"/>
</dbReference>